<name>A0A8J2MD41_9BILA</name>
<dbReference type="AlphaFoldDB" id="A0A8J2MD41"/>
<comment type="caution">
    <text evidence="1">The sequence shown here is derived from an EMBL/GenBank/DDBJ whole genome shotgun (WGS) entry which is preliminary data.</text>
</comment>
<accession>A0A8J2MD41</accession>
<dbReference type="Proteomes" id="UP000746747">
    <property type="component" value="Unassembled WGS sequence"/>
</dbReference>
<sequence length="74" mass="8412">MHNFNKLRLNTRFDIGLRKLLLMWSSNWNGGVSITYNFSKSCPNTRLDIGSSERLEDNAEGPSAYMSDVVVLMV</sequence>
<organism evidence="1 2">
    <name type="scientific">Cercopithifilaria johnstoni</name>
    <dbReference type="NCBI Taxonomy" id="2874296"/>
    <lineage>
        <taxon>Eukaryota</taxon>
        <taxon>Metazoa</taxon>
        <taxon>Ecdysozoa</taxon>
        <taxon>Nematoda</taxon>
        <taxon>Chromadorea</taxon>
        <taxon>Rhabditida</taxon>
        <taxon>Spirurina</taxon>
        <taxon>Spiruromorpha</taxon>
        <taxon>Filarioidea</taxon>
        <taxon>Onchocercidae</taxon>
        <taxon>Cercopithifilaria</taxon>
    </lineage>
</organism>
<proteinExistence type="predicted"/>
<reference evidence="1" key="1">
    <citation type="submission" date="2021-09" db="EMBL/GenBank/DDBJ databases">
        <authorList>
            <consortium name="Pathogen Informatics"/>
        </authorList>
    </citation>
    <scope>NUCLEOTIDE SEQUENCE</scope>
</reference>
<protein>
    <submittedName>
        <fullName evidence="1">Uncharacterized protein</fullName>
    </submittedName>
</protein>
<gene>
    <name evidence="1" type="ORF">CJOHNSTONI_LOCUS8998</name>
</gene>
<keyword evidence="2" id="KW-1185">Reference proteome</keyword>
<evidence type="ECO:0000313" key="1">
    <source>
        <dbReference type="EMBL" id="CAG9539395.1"/>
    </source>
</evidence>
<dbReference type="EMBL" id="CAKAEH010001781">
    <property type="protein sequence ID" value="CAG9539395.1"/>
    <property type="molecule type" value="Genomic_DNA"/>
</dbReference>
<evidence type="ECO:0000313" key="2">
    <source>
        <dbReference type="Proteomes" id="UP000746747"/>
    </source>
</evidence>